<proteinExistence type="predicted"/>
<reference evidence="1" key="1">
    <citation type="submission" date="2014-09" db="EMBL/GenBank/DDBJ databases">
        <authorList>
            <person name="Magalhaes I.L.F."/>
            <person name="Oliveira U."/>
            <person name="Santos F.R."/>
            <person name="Vidigal T.H.D.A."/>
            <person name="Brescovit A.D."/>
            <person name="Santos A.J."/>
        </authorList>
    </citation>
    <scope>NUCLEOTIDE SEQUENCE</scope>
    <source>
        <tissue evidence="1">Shoot tissue taken approximately 20 cm above the soil surface</tissue>
    </source>
</reference>
<organism evidence="1">
    <name type="scientific">Arundo donax</name>
    <name type="common">Giant reed</name>
    <name type="synonym">Donax arundinaceus</name>
    <dbReference type="NCBI Taxonomy" id="35708"/>
    <lineage>
        <taxon>Eukaryota</taxon>
        <taxon>Viridiplantae</taxon>
        <taxon>Streptophyta</taxon>
        <taxon>Embryophyta</taxon>
        <taxon>Tracheophyta</taxon>
        <taxon>Spermatophyta</taxon>
        <taxon>Magnoliopsida</taxon>
        <taxon>Liliopsida</taxon>
        <taxon>Poales</taxon>
        <taxon>Poaceae</taxon>
        <taxon>PACMAD clade</taxon>
        <taxon>Arundinoideae</taxon>
        <taxon>Arundineae</taxon>
        <taxon>Arundo</taxon>
    </lineage>
</organism>
<accession>A0A0A8ZS67</accession>
<evidence type="ECO:0000313" key="1">
    <source>
        <dbReference type="EMBL" id="JAD37667.1"/>
    </source>
</evidence>
<protein>
    <submittedName>
        <fullName evidence="1">Uncharacterized protein</fullName>
    </submittedName>
</protein>
<dbReference type="EMBL" id="GBRH01260228">
    <property type="protein sequence ID" value="JAD37667.1"/>
    <property type="molecule type" value="Transcribed_RNA"/>
</dbReference>
<sequence length="11" mass="1278">MTAQVLHGVHW</sequence>
<reference evidence="1" key="2">
    <citation type="journal article" date="2015" name="Data Brief">
        <title>Shoot transcriptome of the giant reed, Arundo donax.</title>
        <authorList>
            <person name="Barrero R.A."/>
            <person name="Guerrero F.D."/>
            <person name="Moolhuijzen P."/>
            <person name="Goolsby J.A."/>
            <person name="Tidwell J."/>
            <person name="Bellgard S.E."/>
            <person name="Bellgard M.I."/>
        </authorList>
    </citation>
    <scope>NUCLEOTIDE SEQUENCE</scope>
    <source>
        <tissue evidence="1">Shoot tissue taken approximately 20 cm above the soil surface</tissue>
    </source>
</reference>
<name>A0A0A8ZS67_ARUDO</name>